<dbReference type="AlphaFoldDB" id="A0A841PUT0"/>
<accession>A0A841PUT0</accession>
<dbReference type="EMBL" id="JACHHJ010000002">
    <property type="protein sequence ID" value="MBB6450061.1"/>
    <property type="molecule type" value="Genomic_DNA"/>
</dbReference>
<gene>
    <name evidence="2" type="ORF">HNR44_002039</name>
</gene>
<evidence type="ECO:0000313" key="3">
    <source>
        <dbReference type="Proteomes" id="UP000568839"/>
    </source>
</evidence>
<proteinExistence type="predicted"/>
<name>A0A841PUT0_9BACL</name>
<reference evidence="2 3" key="1">
    <citation type="submission" date="2020-08" db="EMBL/GenBank/DDBJ databases">
        <title>Genomic Encyclopedia of Type Strains, Phase IV (KMG-IV): sequencing the most valuable type-strain genomes for metagenomic binning, comparative biology and taxonomic classification.</title>
        <authorList>
            <person name="Goeker M."/>
        </authorList>
    </citation>
    <scope>NUCLEOTIDE SEQUENCE [LARGE SCALE GENOMIC DNA]</scope>
    <source>
        <strain evidence="2 3">DSM 21769</strain>
    </source>
</reference>
<dbReference type="RefSeq" id="WP_184403982.1">
    <property type="nucleotide sequence ID" value="NZ_JACHHJ010000002.1"/>
</dbReference>
<keyword evidence="3" id="KW-1185">Reference proteome</keyword>
<evidence type="ECO:0000256" key="1">
    <source>
        <dbReference type="SAM" id="Phobius"/>
    </source>
</evidence>
<dbReference type="Proteomes" id="UP000568839">
    <property type="component" value="Unassembled WGS sequence"/>
</dbReference>
<sequence>MFNLPVETTWLMLPWPFIWITLALVMFFKFRRDDKLEEQWENGENERG</sequence>
<keyword evidence="1" id="KW-1133">Transmembrane helix</keyword>
<protein>
    <submittedName>
        <fullName evidence="2">Uncharacterized protein</fullName>
    </submittedName>
</protein>
<feature type="transmembrane region" description="Helical" evidence="1">
    <location>
        <begin position="12"/>
        <end position="30"/>
    </location>
</feature>
<evidence type="ECO:0000313" key="2">
    <source>
        <dbReference type="EMBL" id="MBB6450061.1"/>
    </source>
</evidence>
<keyword evidence="1" id="KW-0472">Membrane</keyword>
<keyword evidence="1" id="KW-0812">Transmembrane</keyword>
<organism evidence="2 3">
    <name type="scientific">Geomicrobium halophilum</name>
    <dbReference type="NCBI Taxonomy" id="549000"/>
    <lineage>
        <taxon>Bacteria</taxon>
        <taxon>Bacillati</taxon>
        <taxon>Bacillota</taxon>
        <taxon>Bacilli</taxon>
        <taxon>Bacillales</taxon>
        <taxon>Geomicrobium</taxon>
    </lineage>
</organism>
<comment type="caution">
    <text evidence="2">The sequence shown here is derived from an EMBL/GenBank/DDBJ whole genome shotgun (WGS) entry which is preliminary data.</text>
</comment>